<name>A0A0C3FWB2_PILCF</name>
<evidence type="ECO:0000313" key="2">
    <source>
        <dbReference type="EMBL" id="KIM83864.1"/>
    </source>
</evidence>
<dbReference type="InParanoid" id="A0A0C3FWB2"/>
<reference evidence="2 3" key="1">
    <citation type="submission" date="2014-04" db="EMBL/GenBank/DDBJ databases">
        <authorList>
            <consortium name="DOE Joint Genome Institute"/>
            <person name="Kuo A."/>
            <person name="Tarkka M."/>
            <person name="Buscot F."/>
            <person name="Kohler A."/>
            <person name="Nagy L.G."/>
            <person name="Floudas D."/>
            <person name="Copeland A."/>
            <person name="Barry K.W."/>
            <person name="Cichocki N."/>
            <person name="Veneault-Fourrey C."/>
            <person name="LaButti K."/>
            <person name="Lindquist E.A."/>
            <person name="Lipzen A."/>
            <person name="Lundell T."/>
            <person name="Morin E."/>
            <person name="Murat C."/>
            <person name="Sun H."/>
            <person name="Tunlid A."/>
            <person name="Henrissat B."/>
            <person name="Grigoriev I.V."/>
            <person name="Hibbett D.S."/>
            <person name="Martin F."/>
            <person name="Nordberg H.P."/>
            <person name="Cantor M.N."/>
            <person name="Hua S.X."/>
        </authorList>
    </citation>
    <scope>NUCLEOTIDE SEQUENCE [LARGE SCALE GENOMIC DNA]</scope>
    <source>
        <strain evidence="2 3">F 1598</strain>
    </source>
</reference>
<protein>
    <submittedName>
        <fullName evidence="2">Uncharacterized protein</fullName>
    </submittedName>
</protein>
<evidence type="ECO:0000256" key="1">
    <source>
        <dbReference type="SAM" id="MobiDB-lite"/>
    </source>
</evidence>
<gene>
    <name evidence="2" type="ORF">PILCRDRAFT_6745</name>
</gene>
<dbReference type="AlphaFoldDB" id="A0A0C3FWB2"/>
<reference evidence="3" key="2">
    <citation type="submission" date="2015-01" db="EMBL/GenBank/DDBJ databases">
        <title>Evolutionary Origins and Diversification of the Mycorrhizal Mutualists.</title>
        <authorList>
            <consortium name="DOE Joint Genome Institute"/>
            <consortium name="Mycorrhizal Genomics Consortium"/>
            <person name="Kohler A."/>
            <person name="Kuo A."/>
            <person name="Nagy L.G."/>
            <person name="Floudas D."/>
            <person name="Copeland A."/>
            <person name="Barry K.W."/>
            <person name="Cichocki N."/>
            <person name="Veneault-Fourrey C."/>
            <person name="LaButti K."/>
            <person name="Lindquist E.A."/>
            <person name="Lipzen A."/>
            <person name="Lundell T."/>
            <person name="Morin E."/>
            <person name="Murat C."/>
            <person name="Riley R."/>
            <person name="Ohm R."/>
            <person name="Sun H."/>
            <person name="Tunlid A."/>
            <person name="Henrissat B."/>
            <person name="Grigoriev I.V."/>
            <person name="Hibbett D.S."/>
            <person name="Martin F."/>
        </authorList>
    </citation>
    <scope>NUCLEOTIDE SEQUENCE [LARGE SCALE GENOMIC DNA]</scope>
    <source>
        <strain evidence="3">F 1598</strain>
    </source>
</reference>
<keyword evidence="3" id="KW-1185">Reference proteome</keyword>
<dbReference type="HOGENOM" id="CLU_787809_0_0_1"/>
<feature type="region of interest" description="Disordered" evidence="1">
    <location>
        <begin position="68"/>
        <end position="87"/>
    </location>
</feature>
<organism evidence="2 3">
    <name type="scientific">Piloderma croceum (strain F 1598)</name>
    <dbReference type="NCBI Taxonomy" id="765440"/>
    <lineage>
        <taxon>Eukaryota</taxon>
        <taxon>Fungi</taxon>
        <taxon>Dikarya</taxon>
        <taxon>Basidiomycota</taxon>
        <taxon>Agaricomycotina</taxon>
        <taxon>Agaricomycetes</taxon>
        <taxon>Agaricomycetidae</taxon>
        <taxon>Atheliales</taxon>
        <taxon>Atheliaceae</taxon>
        <taxon>Piloderma</taxon>
    </lineage>
</organism>
<dbReference type="Proteomes" id="UP000054166">
    <property type="component" value="Unassembled WGS sequence"/>
</dbReference>
<accession>A0A0C3FWB2</accession>
<dbReference type="EMBL" id="KN832989">
    <property type="protein sequence ID" value="KIM83864.1"/>
    <property type="molecule type" value="Genomic_DNA"/>
</dbReference>
<evidence type="ECO:0000313" key="3">
    <source>
        <dbReference type="Proteomes" id="UP000054166"/>
    </source>
</evidence>
<proteinExistence type="predicted"/>
<sequence>MYETNIAIQQELHSHQRRIEDGEEGLRPLTTEEREFMVMGDSCSEHLSSSEDDGTIASTQTTGTHMETFQEDRLFSDDENSPVRVRPPSRRDVVFSANPNMPSLSFHVSVSSEEPSFEICNPFQRMRLPSQTLTEPSYGAADSIFEVPEGRDFFKQFIREKLAPSVPQISVTENRKSSYGARIVIGSKPQGKLSSGSSNDSMPQLIDLADDEISRGSADMDLETDSQVSIPPDLAYPFSVEEVRRGTQSVPHKPISDLSEDEDCIVDDSDRLPVMEDDPYYICEVEDMTIQDVIRALDEPDLPNNYKEALLAAQMFMLTPSHLLDISQCKSVQGSLGEGQGNSTSPHLSNSS</sequence>